<organism evidence="1 2">
    <name type="scientific">Rhizophagus irregularis (strain DAOM 197198w)</name>
    <name type="common">Glomus intraradices</name>
    <dbReference type="NCBI Taxonomy" id="1432141"/>
    <lineage>
        <taxon>Eukaryota</taxon>
        <taxon>Fungi</taxon>
        <taxon>Fungi incertae sedis</taxon>
        <taxon>Mucoromycota</taxon>
        <taxon>Glomeromycotina</taxon>
        <taxon>Glomeromycetes</taxon>
        <taxon>Glomerales</taxon>
        <taxon>Glomeraceae</taxon>
        <taxon>Rhizophagus</taxon>
    </lineage>
</organism>
<accession>A0A015JDS6</accession>
<gene>
    <name evidence="1" type="ORF">RirG_247020</name>
</gene>
<comment type="caution">
    <text evidence="1">The sequence shown here is derived from an EMBL/GenBank/DDBJ whole genome shotgun (WGS) entry which is preliminary data.</text>
</comment>
<name>A0A015JDS6_RHIIW</name>
<proteinExistence type="predicted"/>
<dbReference type="EMBL" id="JEMT01029076">
    <property type="protein sequence ID" value="EXX53114.1"/>
    <property type="molecule type" value="Genomic_DNA"/>
</dbReference>
<sequence>MHNTIDKFWKSFDESIHMNKRGFDGKMRILSVIADNFGHREIREKLKVNFLYL</sequence>
<evidence type="ECO:0000313" key="1">
    <source>
        <dbReference type="EMBL" id="EXX53114.1"/>
    </source>
</evidence>
<keyword evidence="2" id="KW-1185">Reference proteome</keyword>
<dbReference type="Proteomes" id="UP000022910">
    <property type="component" value="Unassembled WGS sequence"/>
</dbReference>
<protein>
    <submittedName>
        <fullName evidence="1">Uncharacterized protein</fullName>
    </submittedName>
</protein>
<reference evidence="1 2" key="1">
    <citation type="submission" date="2014-02" db="EMBL/GenBank/DDBJ databases">
        <title>Single nucleus genome sequencing reveals high similarity among nuclei of an endomycorrhizal fungus.</title>
        <authorList>
            <person name="Lin K."/>
            <person name="Geurts R."/>
            <person name="Zhang Z."/>
            <person name="Limpens E."/>
            <person name="Saunders D.G."/>
            <person name="Mu D."/>
            <person name="Pang E."/>
            <person name="Cao H."/>
            <person name="Cha H."/>
            <person name="Lin T."/>
            <person name="Zhou Q."/>
            <person name="Shang Y."/>
            <person name="Li Y."/>
            <person name="Ivanov S."/>
            <person name="Sharma T."/>
            <person name="Velzen R.V."/>
            <person name="Ruijter N.D."/>
            <person name="Aanen D.K."/>
            <person name="Win J."/>
            <person name="Kamoun S."/>
            <person name="Bisseling T."/>
            <person name="Huang S."/>
        </authorList>
    </citation>
    <scope>NUCLEOTIDE SEQUENCE [LARGE SCALE GENOMIC DNA]</scope>
    <source>
        <strain evidence="2">DAOM197198w</strain>
    </source>
</reference>
<evidence type="ECO:0000313" key="2">
    <source>
        <dbReference type="Proteomes" id="UP000022910"/>
    </source>
</evidence>
<dbReference type="AlphaFoldDB" id="A0A015JDS6"/>
<dbReference type="HOGENOM" id="CLU_3069959_0_0_1"/>